<proteinExistence type="predicted"/>
<evidence type="ECO:0000256" key="2">
    <source>
        <dbReference type="ARBA" id="ARBA00023315"/>
    </source>
</evidence>
<dbReference type="AlphaFoldDB" id="A0A4R5NPH2"/>
<dbReference type="RefSeq" id="WP_029327615.1">
    <property type="nucleotide sequence ID" value="NZ_PUFO01000047.1"/>
</dbReference>
<dbReference type="InterPro" id="IPR016181">
    <property type="entry name" value="Acyl_CoA_acyltransferase"/>
</dbReference>
<dbReference type="SUPFAM" id="SSF55729">
    <property type="entry name" value="Acyl-CoA N-acyltransferases (Nat)"/>
    <property type="match status" value="1"/>
</dbReference>
<keyword evidence="5" id="KW-1185">Reference proteome</keyword>
<dbReference type="CDD" id="cd04301">
    <property type="entry name" value="NAT_SF"/>
    <property type="match status" value="1"/>
</dbReference>
<dbReference type="Gene3D" id="3.40.630.30">
    <property type="match status" value="1"/>
</dbReference>
<feature type="domain" description="N-acetyltransferase" evidence="3">
    <location>
        <begin position="32"/>
        <end position="188"/>
    </location>
</feature>
<dbReference type="InterPro" id="IPR050832">
    <property type="entry name" value="Bact_Acetyltransf"/>
</dbReference>
<dbReference type="PANTHER" id="PTHR43877:SF2">
    <property type="entry name" value="AMINOALKYLPHOSPHONATE N-ACETYLTRANSFERASE-RELATED"/>
    <property type="match status" value="1"/>
</dbReference>
<dbReference type="InterPro" id="IPR000182">
    <property type="entry name" value="GNAT_dom"/>
</dbReference>
<protein>
    <recommendedName>
        <fullName evidence="3">N-acetyltransferase domain-containing protein</fullName>
    </recommendedName>
</protein>
<sequence length="188" mass="22315">MLKKFKTWYQNIFKQQERLKRRELLDVKNHQVEIRDTLYFLAKAQFTDIPEILGIERAVYGGKTPWDSTAFAAEINRINDRLYLVLRRNDRLLAFVGCSFYHSKKEAHVTNIAVVPDYQNRGLGYFLMTTVIKKTRELEYLRVTLEVRISNEHAQRIYRDLGFQNDGIKRGYYFGDHEDAQDMTLILN</sequence>
<evidence type="ECO:0000256" key="1">
    <source>
        <dbReference type="ARBA" id="ARBA00022679"/>
    </source>
</evidence>
<evidence type="ECO:0000313" key="5">
    <source>
        <dbReference type="Proteomes" id="UP000294854"/>
    </source>
</evidence>
<comment type="caution">
    <text evidence="4">The sequence shown here is derived from an EMBL/GenBank/DDBJ whole genome shotgun (WGS) entry which is preliminary data.</text>
</comment>
<name>A0A4R5NPH2_9LACO</name>
<dbReference type="Pfam" id="PF00583">
    <property type="entry name" value="Acetyltransf_1"/>
    <property type="match status" value="1"/>
</dbReference>
<dbReference type="InterPro" id="IPR006464">
    <property type="entry name" value="AcTrfase_RimI/Ard1"/>
</dbReference>
<reference evidence="4 5" key="1">
    <citation type="journal article" date="2019" name="Appl. Microbiol. Biotechnol.">
        <title>Uncovering carbohydrate metabolism through a genotype-phenotype association study of 56 lactic acid bacteria genomes.</title>
        <authorList>
            <person name="Buron-Moles G."/>
            <person name="Chailyan A."/>
            <person name="Dolejs I."/>
            <person name="Forster J."/>
            <person name="Miks M.H."/>
        </authorList>
    </citation>
    <scope>NUCLEOTIDE SEQUENCE [LARGE SCALE GENOMIC DNA]</scope>
    <source>
        <strain evidence="4 5">ATCC 49373</strain>
    </source>
</reference>
<evidence type="ECO:0000259" key="3">
    <source>
        <dbReference type="PROSITE" id="PS51186"/>
    </source>
</evidence>
<dbReference type="PANTHER" id="PTHR43877">
    <property type="entry name" value="AMINOALKYLPHOSPHONATE N-ACETYLTRANSFERASE-RELATED-RELATED"/>
    <property type="match status" value="1"/>
</dbReference>
<dbReference type="GO" id="GO:0008080">
    <property type="term" value="F:N-acetyltransferase activity"/>
    <property type="evidence" value="ECO:0007669"/>
    <property type="project" value="InterPro"/>
</dbReference>
<dbReference type="NCBIfam" id="TIGR01575">
    <property type="entry name" value="rimI"/>
    <property type="match status" value="1"/>
</dbReference>
<dbReference type="EMBL" id="PUFO01000047">
    <property type="protein sequence ID" value="TDG77854.1"/>
    <property type="molecule type" value="Genomic_DNA"/>
</dbReference>
<dbReference type="OrthoDB" id="9794566at2"/>
<dbReference type="Proteomes" id="UP000294854">
    <property type="component" value="Unassembled WGS sequence"/>
</dbReference>
<keyword evidence="2" id="KW-0012">Acyltransferase</keyword>
<dbReference type="STRING" id="1122149.FD44_GL000752"/>
<keyword evidence="1" id="KW-0808">Transferase</keyword>
<accession>A0A4R5NPH2</accession>
<dbReference type="PROSITE" id="PS51186">
    <property type="entry name" value="GNAT"/>
    <property type="match status" value="1"/>
</dbReference>
<evidence type="ECO:0000313" key="4">
    <source>
        <dbReference type="EMBL" id="TDG77854.1"/>
    </source>
</evidence>
<organism evidence="4 5">
    <name type="scientific">Secundilactobacillus malefermentans</name>
    <dbReference type="NCBI Taxonomy" id="176292"/>
    <lineage>
        <taxon>Bacteria</taxon>
        <taxon>Bacillati</taxon>
        <taxon>Bacillota</taxon>
        <taxon>Bacilli</taxon>
        <taxon>Lactobacillales</taxon>
        <taxon>Lactobacillaceae</taxon>
        <taxon>Secundilactobacillus</taxon>
    </lineage>
</organism>
<gene>
    <name evidence="4" type="ORF">C5L31_000248</name>
</gene>